<evidence type="ECO:0000259" key="4">
    <source>
        <dbReference type="SMART" id="SM00827"/>
    </source>
</evidence>
<dbReference type="InterPro" id="IPR016036">
    <property type="entry name" value="Malonyl_transacylase_ACP-bd"/>
</dbReference>
<sequence length="363" mass="38352">MSDMTQPAQPVVLMFAGQGAQHPRMAAGLYGREDTFSTWMDEAFRLFEDDGARLRSEWLAPAPSPMFDDVSVAQPLLYAVNHALGRMLLDRGLSPVAMLGHSVGELAAATLAGVLEFAEGIRLMRGRMAQFADTPPGGMLAVAASVEEVADVLGPQVHLAAVNASRQLLLAGEREPLDNAARILGGRGLVCRDVMARQAFHSPVVAGAVAASLPDWRSVRLTPPRLTVYSAYTQGVLGEREARDPEFWAGQASATVYFAPTLTTVLTEQPDCLLVEAGPGNSLSTLARRQPAVATGRSAVLALLPDRCRGDEADIQAVEAAERRLFSRPPVPTPPVPTPPVPTQAGTAGSTPLAVPAETGGRP</sequence>
<evidence type="ECO:0000256" key="3">
    <source>
        <dbReference type="SAM" id="MobiDB-lite"/>
    </source>
</evidence>
<dbReference type="Gene3D" id="3.40.366.10">
    <property type="entry name" value="Malonyl-Coenzyme A Acyl Carrier Protein, domain 2"/>
    <property type="match status" value="1"/>
</dbReference>
<evidence type="ECO:0000256" key="1">
    <source>
        <dbReference type="ARBA" id="ARBA00022450"/>
    </source>
</evidence>
<proteinExistence type="predicted"/>
<dbReference type="Proteomes" id="UP001595993">
    <property type="component" value="Unassembled WGS sequence"/>
</dbReference>
<gene>
    <name evidence="5" type="ORF">ACFO9E_33700</name>
</gene>
<reference evidence="6" key="1">
    <citation type="journal article" date="2019" name="Int. J. Syst. Evol. Microbiol.">
        <title>The Global Catalogue of Microorganisms (GCM) 10K type strain sequencing project: providing services to taxonomists for standard genome sequencing and annotation.</title>
        <authorList>
            <consortium name="The Broad Institute Genomics Platform"/>
            <consortium name="The Broad Institute Genome Sequencing Center for Infectious Disease"/>
            <person name="Wu L."/>
            <person name="Ma J."/>
        </authorList>
    </citation>
    <scope>NUCLEOTIDE SEQUENCE [LARGE SCALE GENOMIC DNA]</scope>
    <source>
        <strain evidence="6">CGMCC 4.7139</strain>
    </source>
</reference>
<dbReference type="PANTHER" id="PTHR43775">
    <property type="entry name" value="FATTY ACID SYNTHASE"/>
    <property type="match status" value="1"/>
</dbReference>
<name>A0ABV9GHY5_9ACTN</name>
<keyword evidence="6" id="KW-1185">Reference proteome</keyword>
<dbReference type="RefSeq" id="WP_381202980.1">
    <property type="nucleotide sequence ID" value="NZ_JBHSFE010000038.1"/>
</dbReference>
<dbReference type="InterPro" id="IPR014043">
    <property type="entry name" value="Acyl_transferase_dom"/>
</dbReference>
<feature type="compositionally biased region" description="Pro residues" evidence="3">
    <location>
        <begin position="329"/>
        <end position="342"/>
    </location>
</feature>
<dbReference type="Gene3D" id="3.30.70.250">
    <property type="entry name" value="Malonyl-CoA ACP transacylase, ACP-binding"/>
    <property type="match status" value="1"/>
</dbReference>
<organism evidence="5 6">
    <name type="scientific">Streptomyces maoxianensis</name>
    <dbReference type="NCBI Taxonomy" id="1459942"/>
    <lineage>
        <taxon>Bacteria</taxon>
        <taxon>Bacillati</taxon>
        <taxon>Actinomycetota</taxon>
        <taxon>Actinomycetes</taxon>
        <taxon>Kitasatosporales</taxon>
        <taxon>Streptomycetaceae</taxon>
        <taxon>Streptomyces</taxon>
    </lineage>
</organism>
<dbReference type="InterPro" id="IPR050091">
    <property type="entry name" value="PKS_NRPS_Biosynth_Enz"/>
</dbReference>
<evidence type="ECO:0000313" key="6">
    <source>
        <dbReference type="Proteomes" id="UP001595993"/>
    </source>
</evidence>
<keyword evidence="5" id="KW-0012">Acyltransferase</keyword>
<evidence type="ECO:0000313" key="5">
    <source>
        <dbReference type="EMBL" id="MFC4612667.1"/>
    </source>
</evidence>
<dbReference type="GO" id="GO:0016746">
    <property type="term" value="F:acyltransferase activity"/>
    <property type="evidence" value="ECO:0007669"/>
    <property type="project" value="UniProtKB-KW"/>
</dbReference>
<protein>
    <submittedName>
        <fullName evidence="5">Acyltransferase domain-containing protein</fullName>
        <ecNumber evidence="5">2.3.1.-</ecNumber>
    </submittedName>
</protein>
<dbReference type="SUPFAM" id="SSF52151">
    <property type="entry name" value="FabD/lysophospholipase-like"/>
    <property type="match status" value="1"/>
</dbReference>
<dbReference type="InterPro" id="IPR016035">
    <property type="entry name" value="Acyl_Trfase/lysoPLipase"/>
</dbReference>
<dbReference type="EMBL" id="JBHSFE010000038">
    <property type="protein sequence ID" value="MFC4612667.1"/>
    <property type="molecule type" value="Genomic_DNA"/>
</dbReference>
<comment type="caution">
    <text evidence="5">The sequence shown here is derived from an EMBL/GenBank/DDBJ whole genome shotgun (WGS) entry which is preliminary data.</text>
</comment>
<accession>A0ABV9GHY5</accession>
<dbReference type="SMART" id="SM00827">
    <property type="entry name" value="PKS_AT"/>
    <property type="match status" value="1"/>
</dbReference>
<keyword evidence="1" id="KW-0596">Phosphopantetheine</keyword>
<dbReference type="SUPFAM" id="SSF55048">
    <property type="entry name" value="Probable ACP-binding domain of malonyl-CoA ACP transacylase"/>
    <property type="match status" value="1"/>
</dbReference>
<keyword evidence="5" id="KW-0808">Transferase</keyword>
<dbReference type="InterPro" id="IPR001227">
    <property type="entry name" value="Ac_transferase_dom_sf"/>
</dbReference>
<evidence type="ECO:0000256" key="2">
    <source>
        <dbReference type="ARBA" id="ARBA00022553"/>
    </source>
</evidence>
<dbReference type="Gene3D" id="3.30.70.3290">
    <property type="match status" value="1"/>
</dbReference>
<dbReference type="EC" id="2.3.1.-" evidence="5"/>
<keyword evidence="2" id="KW-0597">Phosphoprotein</keyword>
<dbReference type="Pfam" id="PF00698">
    <property type="entry name" value="Acyl_transf_1"/>
    <property type="match status" value="1"/>
</dbReference>
<feature type="region of interest" description="Disordered" evidence="3">
    <location>
        <begin position="323"/>
        <end position="363"/>
    </location>
</feature>
<feature type="domain" description="Malonyl-CoA:ACP transacylase (MAT)" evidence="4">
    <location>
        <begin position="14"/>
        <end position="307"/>
    </location>
</feature>
<dbReference type="PANTHER" id="PTHR43775:SF37">
    <property type="entry name" value="SI:DKEY-61P9.11"/>
    <property type="match status" value="1"/>
</dbReference>